<proteinExistence type="predicted"/>
<protein>
    <submittedName>
        <fullName evidence="2">Uncharacterized protein</fullName>
    </submittedName>
</protein>
<accession>A0AAV7NRE5</accession>
<dbReference type="EMBL" id="JANPWB010000012">
    <property type="protein sequence ID" value="KAJ1117199.1"/>
    <property type="molecule type" value="Genomic_DNA"/>
</dbReference>
<organism evidence="2 3">
    <name type="scientific">Pleurodeles waltl</name>
    <name type="common">Iberian ribbed newt</name>
    <dbReference type="NCBI Taxonomy" id="8319"/>
    <lineage>
        <taxon>Eukaryota</taxon>
        <taxon>Metazoa</taxon>
        <taxon>Chordata</taxon>
        <taxon>Craniata</taxon>
        <taxon>Vertebrata</taxon>
        <taxon>Euteleostomi</taxon>
        <taxon>Amphibia</taxon>
        <taxon>Batrachia</taxon>
        <taxon>Caudata</taxon>
        <taxon>Salamandroidea</taxon>
        <taxon>Salamandridae</taxon>
        <taxon>Pleurodelinae</taxon>
        <taxon>Pleurodeles</taxon>
    </lineage>
</organism>
<reference evidence="2" key="1">
    <citation type="journal article" date="2022" name="bioRxiv">
        <title>Sequencing and chromosome-scale assembly of the giantPleurodeles waltlgenome.</title>
        <authorList>
            <person name="Brown T."/>
            <person name="Elewa A."/>
            <person name="Iarovenko S."/>
            <person name="Subramanian E."/>
            <person name="Araus A.J."/>
            <person name="Petzold A."/>
            <person name="Susuki M."/>
            <person name="Suzuki K.-i.T."/>
            <person name="Hayashi T."/>
            <person name="Toyoda A."/>
            <person name="Oliveira C."/>
            <person name="Osipova E."/>
            <person name="Leigh N.D."/>
            <person name="Simon A."/>
            <person name="Yun M.H."/>
        </authorList>
    </citation>
    <scope>NUCLEOTIDE SEQUENCE</scope>
    <source>
        <strain evidence="2">20211129_DDA</strain>
        <tissue evidence="2">Liver</tissue>
    </source>
</reference>
<sequence length="74" mass="8107">MVARITMVRIEKQTDVWGGEGELEERREKKEDAGPGEKELTQCSGGGLRKQPDRKGSLPPTKGTAEPTQRGSRA</sequence>
<evidence type="ECO:0000256" key="1">
    <source>
        <dbReference type="SAM" id="MobiDB-lite"/>
    </source>
</evidence>
<dbReference type="Proteomes" id="UP001066276">
    <property type="component" value="Chromosome 8"/>
</dbReference>
<comment type="caution">
    <text evidence="2">The sequence shown here is derived from an EMBL/GenBank/DDBJ whole genome shotgun (WGS) entry which is preliminary data.</text>
</comment>
<feature type="compositionally biased region" description="Basic and acidic residues" evidence="1">
    <location>
        <begin position="24"/>
        <end position="40"/>
    </location>
</feature>
<evidence type="ECO:0000313" key="3">
    <source>
        <dbReference type="Proteomes" id="UP001066276"/>
    </source>
</evidence>
<keyword evidence="3" id="KW-1185">Reference proteome</keyword>
<dbReference type="AlphaFoldDB" id="A0AAV7NRE5"/>
<name>A0AAV7NRE5_PLEWA</name>
<evidence type="ECO:0000313" key="2">
    <source>
        <dbReference type="EMBL" id="KAJ1117199.1"/>
    </source>
</evidence>
<gene>
    <name evidence="2" type="ORF">NDU88_005399</name>
</gene>
<feature type="region of interest" description="Disordered" evidence="1">
    <location>
        <begin position="13"/>
        <end position="74"/>
    </location>
</feature>